<protein>
    <submittedName>
        <fullName evidence="5">AraC family transcriptional regulator</fullName>
    </submittedName>
</protein>
<dbReference type="SUPFAM" id="SSF46689">
    <property type="entry name" value="Homeodomain-like"/>
    <property type="match status" value="2"/>
</dbReference>
<gene>
    <name evidence="5" type="ORF">bsdcttw_19310</name>
</gene>
<dbReference type="PROSITE" id="PS00041">
    <property type="entry name" value="HTH_ARAC_FAMILY_1"/>
    <property type="match status" value="1"/>
</dbReference>
<dbReference type="PROSITE" id="PS01124">
    <property type="entry name" value="HTH_ARAC_FAMILY_2"/>
    <property type="match status" value="1"/>
</dbReference>
<organism evidence="5 6">
    <name type="scientific">Anaerocolumna chitinilytica</name>
    <dbReference type="NCBI Taxonomy" id="1727145"/>
    <lineage>
        <taxon>Bacteria</taxon>
        <taxon>Bacillati</taxon>
        <taxon>Bacillota</taxon>
        <taxon>Clostridia</taxon>
        <taxon>Lachnospirales</taxon>
        <taxon>Lachnospiraceae</taxon>
        <taxon>Anaerocolumna</taxon>
    </lineage>
</organism>
<evidence type="ECO:0000313" key="6">
    <source>
        <dbReference type="Proteomes" id="UP000515703"/>
    </source>
</evidence>
<reference evidence="5 6" key="2">
    <citation type="submission" date="2020-08" db="EMBL/GenBank/DDBJ databases">
        <authorList>
            <person name="Ueki A."/>
            <person name="Tonouchi A."/>
        </authorList>
    </citation>
    <scope>NUCLEOTIDE SEQUENCE [LARGE SCALE GENOMIC DNA]</scope>
    <source>
        <strain evidence="5 6">CTTW</strain>
    </source>
</reference>
<dbReference type="Gene3D" id="1.10.10.60">
    <property type="entry name" value="Homeodomain-like"/>
    <property type="match status" value="2"/>
</dbReference>
<keyword evidence="3" id="KW-0804">Transcription</keyword>
<keyword evidence="1" id="KW-0805">Transcription regulation</keyword>
<name>A0A7I8DKK3_9FIRM</name>
<dbReference type="SUPFAM" id="SSF51215">
    <property type="entry name" value="Regulatory protein AraC"/>
    <property type="match status" value="1"/>
</dbReference>
<dbReference type="PANTHER" id="PTHR43280">
    <property type="entry name" value="ARAC-FAMILY TRANSCRIPTIONAL REGULATOR"/>
    <property type="match status" value="1"/>
</dbReference>
<evidence type="ECO:0000256" key="1">
    <source>
        <dbReference type="ARBA" id="ARBA00023015"/>
    </source>
</evidence>
<dbReference type="InterPro" id="IPR003313">
    <property type="entry name" value="AraC-bd"/>
</dbReference>
<proteinExistence type="predicted"/>
<evidence type="ECO:0000259" key="4">
    <source>
        <dbReference type="PROSITE" id="PS01124"/>
    </source>
</evidence>
<sequence>MNSYYSTYFQQFNPSLLVASLNVVASNWGETNCCYDYHKFYYFQDGEATLTIQQNTFHPQKGELYLIPAGVKHTYSHNPKHPVYKYWCHFSINPSDVWHFCYHRDTLFCYPDPDSIIPLFEQLIQTYQAPSMLSAMKQNYLLTKLCYEFFSKVDFPLLLRETKSSFYSSISNYIQEHITEKILLQELADLTHLQKNYFISRFTKEFGSTPIDYINALRLESIARYLHAQPSASISEAAFLYGFQDYRYFTRLFKQRYGITPSSFRMSLQATSPNIN</sequence>
<dbReference type="InterPro" id="IPR018060">
    <property type="entry name" value="HTH_AraC"/>
</dbReference>
<dbReference type="PANTHER" id="PTHR43280:SF28">
    <property type="entry name" value="HTH-TYPE TRANSCRIPTIONAL ACTIVATOR RHAS"/>
    <property type="match status" value="1"/>
</dbReference>
<dbReference type="InterPro" id="IPR014710">
    <property type="entry name" value="RmlC-like_jellyroll"/>
</dbReference>
<dbReference type="SMART" id="SM00342">
    <property type="entry name" value="HTH_ARAC"/>
    <property type="match status" value="1"/>
</dbReference>
<dbReference type="GO" id="GO:0003700">
    <property type="term" value="F:DNA-binding transcription factor activity"/>
    <property type="evidence" value="ECO:0007669"/>
    <property type="project" value="InterPro"/>
</dbReference>
<dbReference type="Gene3D" id="2.60.120.10">
    <property type="entry name" value="Jelly Rolls"/>
    <property type="match status" value="1"/>
</dbReference>
<dbReference type="InterPro" id="IPR018062">
    <property type="entry name" value="HTH_AraC-typ_CS"/>
</dbReference>
<evidence type="ECO:0000256" key="2">
    <source>
        <dbReference type="ARBA" id="ARBA00023125"/>
    </source>
</evidence>
<dbReference type="InterPro" id="IPR020449">
    <property type="entry name" value="Tscrpt_reg_AraC-type_HTH"/>
</dbReference>
<dbReference type="RefSeq" id="WP_185259189.1">
    <property type="nucleotide sequence ID" value="NZ_AP023368.1"/>
</dbReference>
<accession>A0A7I8DKK3</accession>
<dbReference type="InterPro" id="IPR037923">
    <property type="entry name" value="HTH-like"/>
</dbReference>
<evidence type="ECO:0000313" key="5">
    <source>
        <dbReference type="EMBL" id="BCJ98890.1"/>
    </source>
</evidence>
<dbReference type="GO" id="GO:0043565">
    <property type="term" value="F:sequence-specific DNA binding"/>
    <property type="evidence" value="ECO:0007669"/>
    <property type="project" value="InterPro"/>
</dbReference>
<dbReference type="PRINTS" id="PR00032">
    <property type="entry name" value="HTHARAC"/>
</dbReference>
<keyword evidence="2" id="KW-0238">DNA-binding</keyword>
<dbReference type="AlphaFoldDB" id="A0A7I8DKK3"/>
<dbReference type="EMBL" id="AP023368">
    <property type="protein sequence ID" value="BCJ98890.1"/>
    <property type="molecule type" value="Genomic_DNA"/>
</dbReference>
<dbReference type="Pfam" id="PF02311">
    <property type="entry name" value="AraC_binding"/>
    <property type="match status" value="1"/>
</dbReference>
<dbReference type="KEGG" id="acht:bsdcttw_19310"/>
<reference evidence="5 6" key="1">
    <citation type="submission" date="2020-08" db="EMBL/GenBank/DDBJ databases">
        <title>Draft genome sequencing of an Anaerocolumna strain isolated from anoxic soil subjected to BSD treatment.</title>
        <authorList>
            <person name="Uek A."/>
            <person name="Tonouchi A."/>
        </authorList>
    </citation>
    <scope>NUCLEOTIDE SEQUENCE [LARGE SCALE GENOMIC DNA]</scope>
    <source>
        <strain evidence="5 6">CTTW</strain>
    </source>
</reference>
<dbReference type="Pfam" id="PF12833">
    <property type="entry name" value="HTH_18"/>
    <property type="match status" value="1"/>
</dbReference>
<dbReference type="InterPro" id="IPR009057">
    <property type="entry name" value="Homeodomain-like_sf"/>
</dbReference>
<dbReference type="Proteomes" id="UP000515703">
    <property type="component" value="Chromosome"/>
</dbReference>
<keyword evidence="6" id="KW-1185">Reference proteome</keyword>
<evidence type="ECO:0000256" key="3">
    <source>
        <dbReference type="ARBA" id="ARBA00023163"/>
    </source>
</evidence>
<feature type="domain" description="HTH araC/xylS-type" evidence="4">
    <location>
        <begin position="168"/>
        <end position="267"/>
    </location>
</feature>